<dbReference type="AlphaFoldDB" id="A0A0K9FEX9"/>
<protein>
    <submittedName>
        <fullName evidence="3">Peptidase</fullName>
    </submittedName>
</protein>
<feature type="transmembrane region" description="Helical" evidence="1">
    <location>
        <begin position="37"/>
        <end position="57"/>
    </location>
</feature>
<dbReference type="PATRIC" id="fig|582475.4.peg.2289"/>
<dbReference type="Pfam" id="PF02517">
    <property type="entry name" value="Rce1-like"/>
    <property type="match status" value="1"/>
</dbReference>
<keyword evidence="1" id="KW-1133">Transmembrane helix</keyword>
<gene>
    <name evidence="3" type="ORF">ACZ11_13185</name>
</gene>
<reference evidence="4" key="1">
    <citation type="submission" date="2015-07" db="EMBL/GenBank/DDBJ databases">
        <authorList>
            <consortium name="Consortium for Microbial Forensics and Genomics (microFORGE)"/>
            <person name="Knight B.M."/>
            <person name="Roberts D.P."/>
            <person name="Lin D."/>
            <person name="Hari K."/>
            <person name="Fletcher J."/>
            <person name="Melcher U."/>
            <person name="Blagden T."/>
            <person name="Winegar R.A."/>
        </authorList>
    </citation>
    <scope>NUCLEOTIDE SEQUENCE [LARGE SCALE GENOMIC DNA]</scope>
    <source>
        <strain evidence="4">DSM 23493</strain>
    </source>
</reference>
<evidence type="ECO:0000259" key="2">
    <source>
        <dbReference type="Pfam" id="PF02517"/>
    </source>
</evidence>
<dbReference type="PANTHER" id="PTHR35797">
    <property type="entry name" value="PROTEASE-RELATED"/>
    <property type="match status" value="1"/>
</dbReference>
<feature type="domain" description="CAAX prenyl protease 2/Lysostaphin resistance protein A-like" evidence="2">
    <location>
        <begin position="117"/>
        <end position="212"/>
    </location>
</feature>
<feature type="transmembrane region" description="Helical" evidence="1">
    <location>
        <begin position="143"/>
        <end position="164"/>
    </location>
</feature>
<proteinExistence type="predicted"/>
<dbReference type="GeneID" id="96599183"/>
<feature type="transmembrane region" description="Helical" evidence="1">
    <location>
        <begin position="176"/>
        <end position="193"/>
    </location>
</feature>
<dbReference type="Proteomes" id="UP000037326">
    <property type="component" value="Unassembled WGS sequence"/>
</dbReference>
<dbReference type="OrthoDB" id="9777755at2"/>
<dbReference type="GO" id="GO:0080120">
    <property type="term" value="P:CAAX-box protein maturation"/>
    <property type="evidence" value="ECO:0007669"/>
    <property type="project" value="UniProtKB-ARBA"/>
</dbReference>
<organism evidence="3 4">
    <name type="scientific">Lysinibacillus xylanilyticus</name>
    <dbReference type="NCBI Taxonomy" id="582475"/>
    <lineage>
        <taxon>Bacteria</taxon>
        <taxon>Bacillati</taxon>
        <taxon>Bacillota</taxon>
        <taxon>Bacilli</taxon>
        <taxon>Bacillales</taxon>
        <taxon>Bacillaceae</taxon>
        <taxon>Lysinibacillus</taxon>
    </lineage>
</organism>
<evidence type="ECO:0000313" key="4">
    <source>
        <dbReference type="Proteomes" id="UP000037326"/>
    </source>
</evidence>
<feature type="transmembrane region" description="Helical" evidence="1">
    <location>
        <begin position="81"/>
        <end position="104"/>
    </location>
</feature>
<dbReference type="PANTHER" id="PTHR35797:SF1">
    <property type="entry name" value="PROTEASE"/>
    <property type="match status" value="1"/>
</dbReference>
<evidence type="ECO:0000256" key="1">
    <source>
        <dbReference type="SAM" id="Phobius"/>
    </source>
</evidence>
<dbReference type="InterPro" id="IPR042150">
    <property type="entry name" value="MmRce1-like"/>
</dbReference>
<feature type="transmembrane region" description="Helical" evidence="1">
    <location>
        <begin position="9"/>
        <end position="31"/>
    </location>
</feature>
<dbReference type="InterPro" id="IPR003675">
    <property type="entry name" value="Rce1/LyrA-like_dom"/>
</dbReference>
<accession>A0A0K9FEX9</accession>
<dbReference type="RefSeq" id="WP_049666732.1">
    <property type="nucleotide sequence ID" value="NZ_JBIVOC010000012.1"/>
</dbReference>
<dbReference type="GO" id="GO:0004175">
    <property type="term" value="F:endopeptidase activity"/>
    <property type="evidence" value="ECO:0007669"/>
    <property type="project" value="UniProtKB-ARBA"/>
</dbReference>
<name>A0A0K9FEX9_9BACI</name>
<keyword evidence="1" id="KW-0472">Membrane</keyword>
<dbReference type="EMBL" id="LFXJ01000005">
    <property type="protein sequence ID" value="KMY33020.1"/>
    <property type="molecule type" value="Genomic_DNA"/>
</dbReference>
<feature type="transmembrane region" description="Helical" evidence="1">
    <location>
        <begin position="223"/>
        <end position="243"/>
    </location>
</feature>
<comment type="caution">
    <text evidence="3">The sequence shown here is derived from an EMBL/GenBank/DDBJ whole genome shotgun (WGS) entry which is preliminary data.</text>
</comment>
<keyword evidence="1" id="KW-0812">Transmembrane</keyword>
<sequence>MGVEIRRFLFYTFATSWIIWGSLALLTQLNLLKFGNAIYMLLFILGGITPAICEIWLKKKYSTKEEFKLFIHNVKNPKHPVSWYIFVIGLAFAAFFLPTLWGGATMENPIYLTLLELPIMIIGGGVEEIGWRGFLQPTLQKRWSPFTSTMIVGVIWAVWHLPLWFVIGSNQMNMNFLWFSLITLALSFLLTIIYQSTKSIFLCIIFHALTNSFWDVYVPVTNVSSGILILLFALFLFTVFEVYRKSIFQKRMV</sequence>
<evidence type="ECO:0000313" key="3">
    <source>
        <dbReference type="EMBL" id="KMY33020.1"/>
    </source>
</evidence>